<dbReference type="Proteomes" id="UP000294555">
    <property type="component" value="Unassembled WGS sequence"/>
</dbReference>
<dbReference type="InterPro" id="IPR050228">
    <property type="entry name" value="Carboxylesterase_BioH"/>
</dbReference>
<accession>A0A4R1NI25</accession>
<reference evidence="2 3" key="1">
    <citation type="submission" date="2019-02" db="EMBL/GenBank/DDBJ databases">
        <title>Investigation of anaerobic lignin degradation for improved lignocellulosic biofuels.</title>
        <authorList>
            <person name="Deangelis K."/>
        </authorList>
    </citation>
    <scope>NUCLEOTIDE SEQUENCE [LARGE SCALE GENOMIC DNA]</scope>
    <source>
        <strain evidence="2 3">159R</strain>
    </source>
</reference>
<dbReference type="Pfam" id="PF12697">
    <property type="entry name" value="Abhydrolase_6"/>
    <property type="match status" value="1"/>
</dbReference>
<dbReference type="Gene3D" id="3.40.50.1820">
    <property type="entry name" value="alpha/beta hydrolase"/>
    <property type="match status" value="1"/>
</dbReference>
<dbReference type="CDD" id="cd12809">
    <property type="entry name" value="Esterase_713_like-2"/>
    <property type="match status" value="1"/>
</dbReference>
<dbReference type="SUPFAM" id="SSF53474">
    <property type="entry name" value="alpha/beta-Hydrolases"/>
    <property type="match status" value="1"/>
</dbReference>
<comment type="caution">
    <text evidence="2">The sequence shown here is derived from an EMBL/GenBank/DDBJ whole genome shotgun (WGS) entry which is preliminary data.</text>
</comment>
<protein>
    <submittedName>
        <fullName evidence="2">Pimeloyl-ACP methyl ester carboxylesterase</fullName>
    </submittedName>
</protein>
<name>A0A4R1NI25_9GAMM</name>
<evidence type="ECO:0000313" key="3">
    <source>
        <dbReference type="Proteomes" id="UP000294555"/>
    </source>
</evidence>
<dbReference type="InterPro" id="IPR000073">
    <property type="entry name" value="AB_hydrolase_1"/>
</dbReference>
<dbReference type="PANTHER" id="PTHR43194:SF4">
    <property type="entry name" value="AB HYDROLASE-1 DOMAIN-CONTAINING PROTEIN"/>
    <property type="match status" value="1"/>
</dbReference>
<dbReference type="PANTHER" id="PTHR43194">
    <property type="entry name" value="HYDROLASE ALPHA/BETA FOLD FAMILY"/>
    <property type="match status" value="1"/>
</dbReference>
<keyword evidence="3" id="KW-1185">Reference proteome</keyword>
<evidence type="ECO:0000313" key="2">
    <source>
        <dbReference type="EMBL" id="TCL05511.1"/>
    </source>
</evidence>
<dbReference type="EMBL" id="SJOI01000001">
    <property type="protein sequence ID" value="TCL05511.1"/>
    <property type="molecule type" value="Genomic_DNA"/>
</dbReference>
<dbReference type="RefSeq" id="WP_132924211.1">
    <property type="nucleotide sequence ID" value="NZ_SJOI01000001.1"/>
</dbReference>
<evidence type="ECO:0000259" key="1">
    <source>
        <dbReference type="Pfam" id="PF12697"/>
    </source>
</evidence>
<organism evidence="2 3">
    <name type="scientific">Sodalis ligni</name>
    <dbReference type="NCBI Taxonomy" id="2697027"/>
    <lineage>
        <taxon>Bacteria</taxon>
        <taxon>Pseudomonadati</taxon>
        <taxon>Pseudomonadota</taxon>
        <taxon>Gammaproteobacteria</taxon>
        <taxon>Enterobacterales</taxon>
        <taxon>Bruguierivoracaceae</taxon>
        <taxon>Sodalis</taxon>
    </lineage>
</organism>
<dbReference type="AlphaFoldDB" id="A0A4R1NI25"/>
<proteinExistence type="predicted"/>
<feature type="domain" description="AB hydrolase-1" evidence="1">
    <location>
        <begin position="86"/>
        <end position="376"/>
    </location>
</feature>
<gene>
    <name evidence="2" type="ORF">EZJ58_3700</name>
</gene>
<dbReference type="OrthoDB" id="7820973at2"/>
<dbReference type="InterPro" id="IPR029058">
    <property type="entry name" value="AB_hydrolase_fold"/>
</dbReference>
<sequence>MKGPDILGCLCITAVLYGATLTSTSAQEPAKAIHSAPIEGGPISIASQGNFFVVGKYTPTNKGQRMSGQMYVQYQIPAKQTHPYPLLMIHGGGQTGEGYYETPDGREGWATYFLSRGYAVYVVDQVGRGRSGYFPDAYGPTRKPDTSYSIQWFSRQQDTALYPQAKEHTQWPGEGKPGDATFDQFYASQMEDMTNLQQNETLNRAAADALIDKIGPVILLTHSQSGPIGWGIANDRPKSVKGVIAIESSGPPFYNIKDTGAPGWFKYGNKIARPYGLTQTQLTYDPPLVDTSDLKPVEQTKSDKPDIAPCWLQAEPVRKLAALAQVPILMVGSAASYHVPFDLCTSKYLAQAGVKNDFIRLPSVGINGNGHFIMLEKNNLQAAKFVDTWMSKNIH</sequence>